<reference evidence="1 2" key="1">
    <citation type="submission" date="2018-03" db="EMBL/GenBank/DDBJ databases">
        <title>Genomic Encyclopedia of Archaeal and Bacterial Type Strains, Phase II (KMG-II): from individual species to whole genera.</title>
        <authorList>
            <person name="Goeker M."/>
        </authorList>
    </citation>
    <scope>NUCLEOTIDE SEQUENCE [LARGE SCALE GENOMIC DNA]</scope>
    <source>
        <strain evidence="1 2">DSM 18107</strain>
    </source>
</reference>
<comment type="caution">
    <text evidence="1">The sequence shown here is derived from an EMBL/GenBank/DDBJ whole genome shotgun (WGS) entry which is preliminary data.</text>
</comment>
<organism evidence="1 2">
    <name type="scientific">Chitinophaga ginsengisoli</name>
    <dbReference type="NCBI Taxonomy" id="363837"/>
    <lineage>
        <taxon>Bacteria</taxon>
        <taxon>Pseudomonadati</taxon>
        <taxon>Bacteroidota</taxon>
        <taxon>Chitinophagia</taxon>
        <taxon>Chitinophagales</taxon>
        <taxon>Chitinophagaceae</taxon>
        <taxon>Chitinophaga</taxon>
    </lineage>
</organism>
<dbReference type="Proteomes" id="UP000240978">
    <property type="component" value="Unassembled WGS sequence"/>
</dbReference>
<name>A0A2P8GA96_9BACT</name>
<proteinExistence type="predicted"/>
<evidence type="ECO:0000313" key="2">
    <source>
        <dbReference type="Proteomes" id="UP000240978"/>
    </source>
</evidence>
<dbReference type="EMBL" id="PYGK01000005">
    <property type="protein sequence ID" value="PSL30900.1"/>
    <property type="molecule type" value="Genomic_DNA"/>
</dbReference>
<accession>A0A2P8GA96</accession>
<protein>
    <submittedName>
        <fullName evidence="1">Uncharacterized protein</fullName>
    </submittedName>
</protein>
<evidence type="ECO:0000313" key="1">
    <source>
        <dbReference type="EMBL" id="PSL30900.1"/>
    </source>
</evidence>
<dbReference type="AlphaFoldDB" id="A0A2P8GA96"/>
<sequence>MAIRPVLFPYNFLRDNLLSYNLIAVKKGILVLTENPHSC</sequence>
<keyword evidence="2" id="KW-1185">Reference proteome</keyword>
<gene>
    <name evidence="1" type="ORF">CLV42_105261</name>
</gene>